<dbReference type="InterPro" id="IPR005119">
    <property type="entry name" value="LysR_subst-bd"/>
</dbReference>
<dbReference type="Gene3D" id="3.40.190.290">
    <property type="match status" value="1"/>
</dbReference>
<dbReference type="PANTHER" id="PTHR30346">
    <property type="entry name" value="TRANSCRIPTIONAL DUAL REGULATOR HCAR-RELATED"/>
    <property type="match status" value="1"/>
</dbReference>
<dbReference type="Pfam" id="PF03466">
    <property type="entry name" value="LysR_substrate"/>
    <property type="match status" value="1"/>
</dbReference>
<dbReference type="GO" id="GO:0003677">
    <property type="term" value="F:DNA binding"/>
    <property type="evidence" value="ECO:0007669"/>
    <property type="project" value="UniProtKB-KW"/>
</dbReference>
<dbReference type="PRINTS" id="PR00039">
    <property type="entry name" value="HTHLYSR"/>
</dbReference>
<keyword evidence="2" id="KW-0805">Transcription regulation</keyword>
<dbReference type="PROSITE" id="PS50931">
    <property type="entry name" value="HTH_LYSR"/>
    <property type="match status" value="1"/>
</dbReference>
<evidence type="ECO:0000256" key="3">
    <source>
        <dbReference type="ARBA" id="ARBA00023125"/>
    </source>
</evidence>
<accession>A0A5R9EYZ6</accession>
<keyword evidence="7" id="KW-1185">Reference proteome</keyword>
<dbReference type="InterPro" id="IPR036388">
    <property type="entry name" value="WH-like_DNA-bd_sf"/>
</dbReference>
<dbReference type="FunFam" id="1.10.10.10:FF:000001">
    <property type="entry name" value="LysR family transcriptional regulator"/>
    <property type="match status" value="1"/>
</dbReference>
<dbReference type="RefSeq" id="WP_138128871.1">
    <property type="nucleotide sequence ID" value="NZ_SWLG01000021.1"/>
</dbReference>
<proteinExistence type="inferred from homology"/>
<dbReference type="GO" id="GO:0003700">
    <property type="term" value="F:DNA-binding transcription factor activity"/>
    <property type="evidence" value="ECO:0007669"/>
    <property type="project" value="InterPro"/>
</dbReference>
<feature type="domain" description="HTH lysR-type" evidence="5">
    <location>
        <begin position="1"/>
        <end position="58"/>
    </location>
</feature>
<dbReference type="CDD" id="cd08434">
    <property type="entry name" value="PBP2_GltC_like"/>
    <property type="match status" value="1"/>
</dbReference>
<dbReference type="InterPro" id="IPR000847">
    <property type="entry name" value="LysR_HTH_N"/>
</dbReference>
<organism evidence="6 7">
    <name type="scientific">Exobacillus caeni</name>
    <dbReference type="NCBI Taxonomy" id="2574798"/>
    <lineage>
        <taxon>Bacteria</taxon>
        <taxon>Bacillati</taxon>
        <taxon>Bacillota</taxon>
        <taxon>Bacilli</taxon>
        <taxon>Bacillales</taxon>
        <taxon>Guptibacillaceae</taxon>
        <taxon>Exobacillus</taxon>
    </lineage>
</organism>
<dbReference type="Pfam" id="PF00126">
    <property type="entry name" value="HTH_1"/>
    <property type="match status" value="1"/>
</dbReference>
<dbReference type="EMBL" id="SWLG01000021">
    <property type="protein sequence ID" value="TLS35426.1"/>
    <property type="molecule type" value="Genomic_DNA"/>
</dbReference>
<evidence type="ECO:0000313" key="7">
    <source>
        <dbReference type="Proteomes" id="UP000308230"/>
    </source>
</evidence>
<dbReference type="OrthoDB" id="9803735at2"/>
<dbReference type="Gene3D" id="1.10.10.10">
    <property type="entry name" value="Winged helix-like DNA-binding domain superfamily/Winged helix DNA-binding domain"/>
    <property type="match status" value="1"/>
</dbReference>
<name>A0A5R9EYZ6_9BACL</name>
<evidence type="ECO:0000313" key="6">
    <source>
        <dbReference type="EMBL" id="TLS35426.1"/>
    </source>
</evidence>
<dbReference type="SUPFAM" id="SSF46785">
    <property type="entry name" value="Winged helix' DNA-binding domain"/>
    <property type="match status" value="1"/>
</dbReference>
<dbReference type="SUPFAM" id="SSF53850">
    <property type="entry name" value="Periplasmic binding protein-like II"/>
    <property type="match status" value="1"/>
</dbReference>
<comment type="caution">
    <text evidence="6">The sequence shown here is derived from an EMBL/GenBank/DDBJ whole genome shotgun (WGS) entry which is preliminary data.</text>
</comment>
<sequence length="301" mass="33713">MELRQIQYFLEVAKREHVTEAAHELHVAQSAISRQIANLESELGVQLFVREGRNVRLTPVARIFMEHVQVAMAEIDKAKQEVYEFLNPETGTIRIGFPNSLAAKTLPTVISAFRNEHPSIGFQLRQGSVKDLTDAVVKGEIDLAFVSPVPTARTEIKGNILFTEKMMGLLPRSHELAEEPAIRLGQLKNDQFVIFRPGYSLRNLVVNACQQVGFKPRVAFEGEDVDTIKGLVSAGLGVSLLPEITLVDNIPPEAVKKEILEPNVTRSVGIIIPTNRELAPTEKKFFEFLKNFYEVLNRFGQ</sequence>
<comment type="similarity">
    <text evidence="1">Belongs to the LysR transcriptional regulatory family.</text>
</comment>
<evidence type="ECO:0000256" key="4">
    <source>
        <dbReference type="ARBA" id="ARBA00023163"/>
    </source>
</evidence>
<gene>
    <name evidence="6" type="ORF">FCL54_20220</name>
</gene>
<protein>
    <submittedName>
        <fullName evidence="6">LysR family transcriptional regulator</fullName>
    </submittedName>
</protein>
<dbReference type="AlphaFoldDB" id="A0A5R9EYZ6"/>
<keyword evidence="4" id="KW-0804">Transcription</keyword>
<evidence type="ECO:0000259" key="5">
    <source>
        <dbReference type="PROSITE" id="PS50931"/>
    </source>
</evidence>
<evidence type="ECO:0000256" key="1">
    <source>
        <dbReference type="ARBA" id="ARBA00009437"/>
    </source>
</evidence>
<evidence type="ECO:0000256" key="2">
    <source>
        <dbReference type="ARBA" id="ARBA00023015"/>
    </source>
</evidence>
<dbReference type="InterPro" id="IPR036390">
    <property type="entry name" value="WH_DNA-bd_sf"/>
</dbReference>
<dbReference type="PANTHER" id="PTHR30346:SF28">
    <property type="entry name" value="HTH-TYPE TRANSCRIPTIONAL REGULATOR CYNR"/>
    <property type="match status" value="1"/>
</dbReference>
<keyword evidence="3" id="KW-0238">DNA-binding</keyword>
<dbReference type="GO" id="GO:0032993">
    <property type="term" value="C:protein-DNA complex"/>
    <property type="evidence" value="ECO:0007669"/>
    <property type="project" value="TreeGrafter"/>
</dbReference>
<dbReference type="Proteomes" id="UP000308230">
    <property type="component" value="Unassembled WGS sequence"/>
</dbReference>
<reference evidence="6 7" key="1">
    <citation type="submission" date="2019-04" db="EMBL/GenBank/DDBJ databases">
        <title>Bacillus caeni sp. nov., a bacterium isolated from mangrove sediment.</title>
        <authorList>
            <person name="Huang H."/>
            <person name="Mo K."/>
            <person name="Hu Y."/>
        </authorList>
    </citation>
    <scope>NUCLEOTIDE SEQUENCE [LARGE SCALE GENOMIC DNA]</scope>
    <source>
        <strain evidence="6 7">HB172195</strain>
    </source>
</reference>